<name>A0AAV5WX63_9BILA</name>
<gene>
    <name evidence="2" type="ORF">PFISCL1PPCAC_27968</name>
</gene>
<evidence type="ECO:0000313" key="2">
    <source>
        <dbReference type="EMBL" id="GMT36671.1"/>
    </source>
</evidence>
<protein>
    <recommendedName>
        <fullName evidence="1">BTB domain-containing protein</fullName>
    </recommendedName>
</protein>
<dbReference type="InterPro" id="IPR011333">
    <property type="entry name" value="SKP1/BTB/POZ_sf"/>
</dbReference>
<dbReference type="EMBL" id="BTSY01000007">
    <property type="protein sequence ID" value="GMT36671.1"/>
    <property type="molecule type" value="Genomic_DNA"/>
</dbReference>
<organism evidence="2 3">
    <name type="scientific">Pristionchus fissidentatus</name>
    <dbReference type="NCBI Taxonomy" id="1538716"/>
    <lineage>
        <taxon>Eukaryota</taxon>
        <taxon>Metazoa</taxon>
        <taxon>Ecdysozoa</taxon>
        <taxon>Nematoda</taxon>
        <taxon>Chromadorea</taxon>
        <taxon>Rhabditida</taxon>
        <taxon>Rhabditina</taxon>
        <taxon>Diplogasteromorpha</taxon>
        <taxon>Diplogasteroidea</taxon>
        <taxon>Neodiplogasteridae</taxon>
        <taxon>Pristionchus</taxon>
    </lineage>
</organism>
<dbReference type="AlphaFoldDB" id="A0AAV5WX63"/>
<keyword evidence="3" id="KW-1185">Reference proteome</keyword>
<accession>A0AAV5WX63</accession>
<feature type="non-terminal residue" evidence="2">
    <location>
        <position position="1"/>
    </location>
</feature>
<feature type="domain" description="BTB" evidence="1">
    <location>
        <begin position="7"/>
        <end position="98"/>
    </location>
</feature>
<sequence>SMPNSEFTIFVDLLEFKVDAKRYAAESAFMRAMIEGNFKETSDGFVNLKDVTREDWLDFFEYFEGREPISADTIDGILYIADRFCFEGVKKAVEALLSDPKKIRQIPGWKLLALKSIQMINRNPEIRTRYIREILITTLEKDGVNVGLSVQQGKIVPIRQSSVD</sequence>
<reference evidence="2" key="1">
    <citation type="submission" date="2023-10" db="EMBL/GenBank/DDBJ databases">
        <title>Genome assembly of Pristionchus species.</title>
        <authorList>
            <person name="Yoshida K."/>
            <person name="Sommer R.J."/>
        </authorList>
    </citation>
    <scope>NUCLEOTIDE SEQUENCE</scope>
    <source>
        <strain evidence="2">RS5133</strain>
    </source>
</reference>
<dbReference type="InterPro" id="IPR000210">
    <property type="entry name" value="BTB/POZ_dom"/>
</dbReference>
<evidence type="ECO:0000313" key="3">
    <source>
        <dbReference type="Proteomes" id="UP001432322"/>
    </source>
</evidence>
<dbReference type="Pfam" id="PF00651">
    <property type="entry name" value="BTB"/>
    <property type="match status" value="1"/>
</dbReference>
<dbReference type="Gene3D" id="3.30.710.10">
    <property type="entry name" value="Potassium Channel Kv1.1, Chain A"/>
    <property type="match status" value="1"/>
</dbReference>
<comment type="caution">
    <text evidence="2">The sequence shown here is derived from an EMBL/GenBank/DDBJ whole genome shotgun (WGS) entry which is preliminary data.</text>
</comment>
<proteinExistence type="predicted"/>
<dbReference type="Proteomes" id="UP001432322">
    <property type="component" value="Unassembled WGS sequence"/>
</dbReference>
<dbReference type="SUPFAM" id="SSF54695">
    <property type="entry name" value="POZ domain"/>
    <property type="match status" value="1"/>
</dbReference>
<evidence type="ECO:0000259" key="1">
    <source>
        <dbReference type="Pfam" id="PF00651"/>
    </source>
</evidence>